<evidence type="ECO:0000313" key="9">
    <source>
        <dbReference type="EMBL" id="MCD5312911.1"/>
    </source>
</evidence>
<evidence type="ECO:0000256" key="5">
    <source>
        <dbReference type="PIRSR" id="PIRSR000137-2"/>
    </source>
</evidence>
<accession>A0A9X1SUW1</accession>
<evidence type="ECO:0000256" key="3">
    <source>
        <dbReference type="ARBA" id="ARBA00022630"/>
    </source>
</evidence>
<dbReference type="InterPro" id="IPR036188">
    <property type="entry name" value="FAD/NAD-bd_sf"/>
</dbReference>
<feature type="domain" description="Glucose-methanol-choline oxidoreductase N-terminal" evidence="7">
    <location>
        <begin position="82"/>
        <end position="105"/>
    </location>
</feature>
<keyword evidence="10" id="KW-1185">Reference proteome</keyword>
<dbReference type="RefSeq" id="WP_231443606.1">
    <property type="nucleotide sequence ID" value="NZ_JAJOMB010000009.1"/>
</dbReference>
<dbReference type="Gene3D" id="3.30.410.40">
    <property type="match status" value="1"/>
</dbReference>
<dbReference type="GO" id="GO:0050660">
    <property type="term" value="F:flavin adenine dinucleotide binding"/>
    <property type="evidence" value="ECO:0007669"/>
    <property type="project" value="InterPro"/>
</dbReference>
<dbReference type="InterPro" id="IPR000172">
    <property type="entry name" value="GMC_OxRdtase_N"/>
</dbReference>
<dbReference type="Pfam" id="PF00732">
    <property type="entry name" value="GMC_oxred_N"/>
    <property type="match status" value="1"/>
</dbReference>
<dbReference type="InterPro" id="IPR012132">
    <property type="entry name" value="GMC_OxRdtase"/>
</dbReference>
<dbReference type="Pfam" id="PF05199">
    <property type="entry name" value="GMC_oxred_C"/>
    <property type="match status" value="1"/>
</dbReference>
<reference evidence="9" key="1">
    <citation type="submission" date="2021-11" db="EMBL/GenBank/DDBJ databases">
        <title>Streptomyces corallinus and Kineosporia corallina sp. nov., two new coral-derived marine actinobacteria.</title>
        <authorList>
            <person name="Buangrab K."/>
            <person name="Sutthacheep M."/>
            <person name="Yeemin T."/>
            <person name="Harunari E."/>
            <person name="Igarashi Y."/>
            <person name="Sripreechasak P."/>
            <person name="Kanchanasin P."/>
            <person name="Tanasupawat S."/>
            <person name="Phongsopitanun W."/>
        </authorList>
    </citation>
    <scope>NUCLEOTIDE SEQUENCE</scope>
    <source>
        <strain evidence="9">JCM 31032</strain>
    </source>
</reference>
<feature type="binding site" evidence="5">
    <location>
        <position position="221"/>
    </location>
    <ligand>
        <name>FAD</name>
        <dbReference type="ChEBI" id="CHEBI:57692"/>
    </ligand>
</feature>
<comment type="similarity">
    <text evidence="2 6">Belongs to the GMC oxidoreductase family.</text>
</comment>
<feature type="domain" description="Glucose-methanol-choline oxidoreductase N-terminal" evidence="8">
    <location>
        <begin position="255"/>
        <end position="269"/>
    </location>
</feature>
<dbReference type="InterPro" id="IPR007867">
    <property type="entry name" value="GMC_OxRtase_C"/>
</dbReference>
<dbReference type="PANTHER" id="PTHR11552:SF147">
    <property type="entry name" value="CHOLINE DEHYDROGENASE, MITOCHONDRIAL"/>
    <property type="match status" value="1"/>
</dbReference>
<dbReference type="SUPFAM" id="SSF54373">
    <property type="entry name" value="FAD-linked reductases, C-terminal domain"/>
    <property type="match status" value="1"/>
</dbReference>
<dbReference type="SUPFAM" id="SSF51905">
    <property type="entry name" value="FAD/NAD(P)-binding domain"/>
    <property type="match status" value="1"/>
</dbReference>
<dbReference type="PROSITE" id="PS00624">
    <property type="entry name" value="GMC_OXRED_2"/>
    <property type="match status" value="1"/>
</dbReference>
<dbReference type="AlphaFoldDB" id="A0A9X1SUW1"/>
<dbReference type="Gene3D" id="3.50.50.60">
    <property type="entry name" value="FAD/NAD(P)-binding domain"/>
    <property type="match status" value="1"/>
</dbReference>
<keyword evidence="3 6" id="KW-0285">Flavoprotein</keyword>
<comment type="caution">
    <text evidence="9">The sequence shown here is derived from an EMBL/GenBank/DDBJ whole genome shotgun (WGS) entry which is preliminary data.</text>
</comment>
<evidence type="ECO:0000259" key="7">
    <source>
        <dbReference type="PROSITE" id="PS00623"/>
    </source>
</evidence>
<evidence type="ECO:0000256" key="2">
    <source>
        <dbReference type="ARBA" id="ARBA00010790"/>
    </source>
</evidence>
<organism evidence="9 10">
    <name type="scientific">Kineosporia babensis</name>
    <dbReference type="NCBI Taxonomy" id="499548"/>
    <lineage>
        <taxon>Bacteria</taxon>
        <taxon>Bacillati</taxon>
        <taxon>Actinomycetota</taxon>
        <taxon>Actinomycetes</taxon>
        <taxon>Kineosporiales</taxon>
        <taxon>Kineosporiaceae</taxon>
        <taxon>Kineosporia</taxon>
    </lineage>
</organism>
<dbReference type="GO" id="GO:0016614">
    <property type="term" value="F:oxidoreductase activity, acting on CH-OH group of donors"/>
    <property type="evidence" value="ECO:0007669"/>
    <property type="project" value="InterPro"/>
</dbReference>
<gene>
    <name evidence="9" type="ORF">LR394_18550</name>
</gene>
<protein>
    <submittedName>
        <fullName evidence="9">FAD-dependent oxidoreductase</fullName>
    </submittedName>
</protein>
<evidence type="ECO:0000256" key="4">
    <source>
        <dbReference type="ARBA" id="ARBA00022827"/>
    </source>
</evidence>
<sequence>MRFDVVVVGAGASGAPLAARLSEDPQRRVLLLEAGPDPSTTADFPSEILDAGGLSAAMPGHPNNWAFLAHLTPELTYLVARGKILGGSTAINGTYFVRARKADFDAWAQAGNDEWTYEKCLPYYRKLENDHDFADPEIHGNDGPMPVTRAPQQVHPVTRAFAQACAELGFTAEPDKNAQTEPGYGALPVNAVDGVRINTGLAYINPARKRPNLVVRGNTTVRRVCFEGKRATGVEVESHGKIETIPAGEVILSAGAIKSPHLLALSGIGPAKELKAAGIEVIHDSPGVGKNFSDHPDISLAWTPKRRLTGRNQRDMFQSVLNFRATGSPHDGDLEILPQLRPLAEALGLHTGRRVRLRGLLPIVRRSVAIVRDLKGVSLRRLRQQAATRNDLAFSVAVQQAESRGTITTTSADPQVPPSIDYNYLSTPDDLRRMREVVRVSVALLRTRAFEKYFRDLSELDQSTLDDDNRLDAWLRSRLGTAIHACGSCAMGPETDPDAVVDQYGRVYGVSGLRVADTSILPTTPSRGPAATAVLIGERMAAFVKEQQSVKDW</sequence>
<evidence type="ECO:0000256" key="6">
    <source>
        <dbReference type="RuleBase" id="RU003968"/>
    </source>
</evidence>
<evidence type="ECO:0000256" key="1">
    <source>
        <dbReference type="ARBA" id="ARBA00001974"/>
    </source>
</evidence>
<dbReference type="PANTHER" id="PTHR11552">
    <property type="entry name" value="GLUCOSE-METHANOL-CHOLINE GMC OXIDOREDUCTASE"/>
    <property type="match status" value="1"/>
</dbReference>
<dbReference type="PIRSF" id="PIRSF000137">
    <property type="entry name" value="Alcohol_oxidase"/>
    <property type="match status" value="1"/>
</dbReference>
<dbReference type="EMBL" id="JAJOMB010000009">
    <property type="protein sequence ID" value="MCD5312911.1"/>
    <property type="molecule type" value="Genomic_DNA"/>
</dbReference>
<keyword evidence="4 5" id="KW-0274">FAD</keyword>
<evidence type="ECO:0000259" key="8">
    <source>
        <dbReference type="PROSITE" id="PS00624"/>
    </source>
</evidence>
<proteinExistence type="inferred from homology"/>
<name>A0A9X1SUW1_9ACTN</name>
<dbReference type="Proteomes" id="UP001138997">
    <property type="component" value="Unassembled WGS sequence"/>
</dbReference>
<dbReference type="PROSITE" id="PS00623">
    <property type="entry name" value="GMC_OXRED_1"/>
    <property type="match status" value="1"/>
</dbReference>
<comment type="cofactor">
    <cofactor evidence="1 5">
        <name>FAD</name>
        <dbReference type="ChEBI" id="CHEBI:57692"/>
    </cofactor>
</comment>
<evidence type="ECO:0000313" key="10">
    <source>
        <dbReference type="Proteomes" id="UP001138997"/>
    </source>
</evidence>